<dbReference type="KEGG" id="dax:FDQ92_03445"/>
<keyword evidence="1" id="KW-0472">Membrane</keyword>
<dbReference type="EMBL" id="CP040098">
    <property type="protein sequence ID" value="QCQ23429.1"/>
    <property type="molecule type" value="Genomic_DNA"/>
</dbReference>
<accession>A0A4P8L5Z2</accession>
<dbReference type="PANTHER" id="PTHR38139:SF1">
    <property type="entry name" value="NUCLEOSIDE TRANSPORTER_FEOB GTPASE GATE DOMAIN-CONTAINING PROTEIN"/>
    <property type="match status" value="1"/>
</dbReference>
<proteinExistence type="predicted"/>
<evidence type="ECO:0000256" key="1">
    <source>
        <dbReference type="SAM" id="Phobius"/>
    </source>
</evidence>
<feature type="transmembrane region" description="Helical" evidence="1">
    <location>
        <begin position="251"/>
        <end position="270"/>
    </location>
</feature>
<feature type="transmembrane region" description="Helical" evidence="1">
    <location>
        <begin position="290"/>
        <end position="312"/>
    </location>
</feature>
<feature type="transmembrane region" description="Helical" evidence="1">
    <location>
        <begin position="121"/>
        <end position="141"/>
    </location>
</feature>
<dbReference type="Proteomes" id="UP000298602">
    <property type="component" value="Chromosome"/>
</dbReference>
<reference evidence="2 3" key="1">
    <citation type="submission" date="2019-05" db="EMBL/GenBank/DDBJ databases">
        <title>The Complete Genome Sequence of the n-alkane-degrading Desulfoglaeba alkanexedens ALDC reveals multiple alkylsuccinate synthase gene clusters.</title>
        <authorList>
            <person name="Callaghan A.V."/>
            <person name="Davidova I.A."/>
            <person name="Duncan K.E."/>
            <person name="Morris B."/>
            <person name="McInerney M.J."/>
        </authorList>
    </citation>
    <scope>NUCLEOTIDE SEQUENCE [LARGE SCALE GENOMIC DNA]</scope>
    <source>
        <strain evidence="2 3">ALDC</strain>
    </source>
</reference>
<feature type="transmembrane region" description="Helical" evidence="1">
    <location>
        <begin position="183"/>
        <end position="203"/>
    </location>
</feature>
<gene>
    <name evidence="2" type="ORF">FDQ92_03445</name>
</gene>
<keyword evidence="3" id="KW-1185">Reference proteome</keyword>
<reference evidence="2 3" key="2">
    <citation type="submission" date="2019-05" db="EMBL/GenBank/DDBJ databases">
        <authorList>
            <person name="Suflita J.M."/>
            <person name="Marks C.R."/>
        </authorList>
    </citation>
    <scope>NUCLEOTIDE SEQUENCE [LARGE SCALE GENOMIC DNA]</scope>
    <source>
        <strain evidence="2 3">ALDC</strain>
    </source>
</reference>
<keyword evidence="1" id="KW-0812">Transmembrane</keyword>
<organism evidence="2 3">
    <name type="scientific">Desulfoglaeba alkanexedens ALDC</name>
    <dbReference type="NCBI Taxonomy" id="980445"/>
    <lineage>
        <taxon>Bacteria</taxon>
        <taxon>Pseudomonadati</taxon>
        <taxon>Thermodesulfobacteriota</taxon>
        <taxon>Syntrophobacteria</taxon>
        <taxon>Syntrophobacterales</taxon>
        <taxon>Syntrophobacteraceae</taxon>
        <taxon>Desulfoglaeba</taxon>
    </lineage>
</organism>
<dbReference type="AlphaFoldDB" id="A0A4P8L5Z2"/>
<evidence type="ECO:0000313" key="2">
    <source>
        <dbReference type="EMBL" id="QCQ23429.1"/>
    </source>
</evidence>
<feature type="transmembrane region" description="Helical" evidence="1">
    <location>
        <begin position="58"/>
        <end position="78"/>
    </location>
</feature>
<feature type="transmembrane region" description="Helical" evidence="1">
    <location>
        <begin position="90"/>
        <end position="115"/>
    </location>
</feature>
<name>A0A4P8L5Z2_9BACT</name>
<dbReference type="PANTHER" id="PTHR38139">
    <property type="entry name" value="GATE DOMAIN-CONTAINING PROTEIN"/>
    <property type="match status" value="1"/>
</dbReference>
<feature type="transmembrane region" description="Helical" evidence="1">
    <location>
        <begin position="12"/>
        <end position="31"/>
    </location>
</feature>
<protein>
    <recommendedName>
        <fullName evidence="4">Nucleoside recognition protein</fullName>
    </recommendedName>
</protein>
<keyword evidence="1" id="KW-1133">Transmembrane helix</keyword>
<evidence type="ECO:0000313" key="3">
    <source>
        <dbReference type="Proteomes" id="UP000298602"/>
    </source>
</evidence>
<dbReference type="OrthoDB" id="5453678at2"/>
<evidence type="ECO:0008006" key="4">
    <source>
        <dbReference type="Google" id="ProtNLM"/>
    </source>
</evidence>
<dbReference type="InterPro" id="IPR038880">
    <property type="entry name" value="MJ0871-like"/>
</dbReference>
<sequence>MTWQAVLKRLVVPLLRLTFFIAVGLFVGNLIESLHWTHHLGRIARPLLRWGHLSDQSAVAFMAAFFSGVTANTLLMNAHQDGKLTRRELYFSNLVNAFPSYFLHLPTTFFILLPLVRAAGVYYLALTLLAALGRTFGALAVSRLVLPPPSPSAAPAADPPEPQARKDLFKDMWRKFRRRLLRVLRWTLPIYTLFFLLNHWGLFDWMELALARVFPYRIIPVEALSVVVFQVTAEFTAGAAAAGALMDAGTLTVKGTVLALLIGNVIATPVRALRHQLPYYMGIYTPKTGLSLLVVSQAVRVVSVVLVGWLFYRLAPA</sequence>